<gene>
    <name evidence="4" type="ORF">PAUS00366_LOCUS12289</name>
</gene>
<dbReference type="InterPro" id="IPR050365">
    <property type="entry name" value="TIM50"/>
</dbReference>
<dbReference type="InterPro" id="IPR004274">
    <property type="entry name" value="FCP1_dom"/>
</dbReference>
<comment type="subcellular location">
    <subcellularLocation>
        <location evidence="1">Mitochondrion inner membrane</location>
        <topology evidence="1">Single-pass membrane protein</topology>
    </subcellularLocation>
</comment>
<dbReference type="PANTHER" id="PTHR12210">
    <property type="entry name" value="DULLARD PROTEIN PHOSPHATASE"/>
    <property type="match status" value="1"/>
</dbReference>
<evidence type="ECO:0000259" key="3">
    <source>
        <dbReference type="PROSITE" id="PS50969"/>
    </source>
</evidence>
<dbReference type="SUPFAM" id="SSF56784">
    <property type="entry name" value="HAD-like"/>
    <property type="match status" value="1"/>
</dbReference>
<proteinExistence type="inferred from homology"/>
<evidence type="ECO:0000313" key="4">
    <source>
        <dbReference type="EMBL" id="CAE0719535.1"/>
    </source>
</evidence>
<feature type="domain" description="FCP1 homology" evidence="3">
    <location>
        <begin position="179"/>
        <end position="388"/>
    </location>
</feature>
<evidence type="ECO:0000256" key="1">
    <source>
        <dbReference type="RuleBase" id="RU365079"/>
    </source>
</evidence>
<dbReference type="GO" id="GO:0005744">
    <property type="term" value="C:TIM23 mitochondrial import inner membrane translocase complex"/>
    <property type="evidence" value="ECO:0007669"/>
    <property type="project" value="UniProtKB-UniRule"/>
</dbReference>
<accession>A0A7S4AM94</accession>
<reference evidence="4" key="1">
    <citation type="submission" date="2021-01" db="EMBL/GenBank/DDBJ databases">
        <authorList>
            <person name="Corre E."/>
            <person name="Pelletier E."/>
            <person name="Niang G."/>
            <person name="Scheremetjew M."/>
            <person name="Finn R."/>
            <person name="Kale V."/>
            <person name="Holt S."/>
            <person name="Cochrane G."/>
            <person name="Meng A."/>
            <person name="Brown T."/>
            <person name="Cohen L."/>
        </authorList>
    </citation>
    <scope>NUCLEOTIDE SEQUENCE</scope>
    <source>
        <strain evidence="4">10249 10 AB</strain>
    </source>
</reference>
<keyword evidence="1" id="KW-0813">Transport</keyword>
<dbReference type="InterPro" id="IPR023214">
    <property type="entry name" value="HAD_sf"/>
</dbReference>
<evidence type="ECO:0000256" key="2">
    <source>
        <dbReference type="SAM" id="MobiDB-lite"/>
    </source>
</evidence>
<keyword evidence="1" id="KW-0653">Protein transport</keyword>
<dbReference type="InterPro" id="IPR036412">
    <property type="entry name" value="HAD-like_sf"/>
</dbReference>
<comment type="subunit">
    <text evidence="1">Component of the TIM23 complex.</text>
</comment>
<dbReference type="SMART" id="SM00577">
    <property type="entry name" value="CPDc"/>
    <property type="match status" value="1"/>
</dbReference>
<dbReference type="EMBL" id="HBIX01017025">
    <property type="protein sequence ID" value="CAE0719535.1"/>
    <property type="molecule type" value="Transcribed_RNA"/>
</dbReference>
<sequence length="437" mass="49867">MTPTQPLALNTSTNTCIMASKMMEQRLVVIVNDVCIAKDKSLSQSSLSSSLSSPTLFVKEGISGTKDDSSKPVRDSHSINDENENGNGTNTVNKKRKIRCCDKEYVTSNSDDSSFVPALTVEDGVVSINDDSDHDHDVDGDIDVDDKEGEAELVSETDCSRGIDSDCELQPKTKKLKKSYPSDLIVVLDMDECLIHLETQEQYQEQHEEEQQDSYQEQQQDKWGFSACSTENNDENKDGMEFMYVNENKIFLRPGLIDFLKFVTTRFETHIFTAGTKEYADSILDQLCLLVDNTEAFSKRWYREDCETIDIWDPCTTFHLDRTYVKPLSKVAEWAGRDAADLRRIVHVDDRVQNFLLNYDNGIQVSGWRGDDPDDEDLSKVTKVLREMDDHNSVVDVRPHLRKAFSESYLELKGQLDMMHFFAYRRKKGIDSQLFGE</sequence>
<dbReference type="PROSITE" id="PS50969">
    <property type="entry name" value="FCP1"/>
    <property type="match status" value="1"/>
</dbReference>
<dbReference type="Gene3D" id="3.40.50.1000">
    <property type="entry name" value="HAD superfamily/HAD-like"/>
    <property type="match status" value="1"/>
</dbReference>
<dbReference type="GO" id="GO:0015031">
    <property type="term" value="P:protein transport"/>
    <property type="evidence" value="ECO:0007669"/>
    <property type="project" value="UniProtKB-KW"/>
</dbReference>
<keyword evidence="1" id="KW-0811">Translocation</keyword>
<feature type="compositionally biased region" description="Basic and acidic residues" evidence="2">
    <location>
        <begin position="65"/>
        <end position="80"/>
    </location>
</feature>
<keyword evidence="1" id="KW-0809">Transit peptide</keyword>
<dbReference type="AlphaFoldDB" id="A0A7S4AM94"/>
<comment type="function">
    <text evidence="1">Essential component of the TIM23 complex, a complex that mediates the translocation of transit peptide-containing proteins across the mitochondrial inner membrane.</text>
</comment>
<dbReference type="Pfam" id="PF03031">
    <property type="entry name" value="NIF"/>
    <property type="match status" value="1"/>
</dbReference>
<feature type="region of interest" description="Disordered" evidence="2">
    <location>
        <begin position="61"/>
        <end position="92"/>
    </location>
</feature>
<name>A0A7S4AM94_9STRA</name>
<organism evidence="4">
    <name type="scientific">Pseudo-nitzschia australis</name>
    <dbReference type="NCBI Taxonomy" id="44445"/>
    <lineage>
        <taxon>Eukaryota</taxon>
        <taxon>Sar</taxon>
        <taxon>Stramenopiles</taxon>
        <taxon>Ochrophyta</taxon>
        <taxon>Bacillariophyta</taxon>
        <taxon>Bacillariophyceae</taxon>
        <taxon>Bacillariophycidae</taxon>
        <taxon>Bacillariales</taxon>
        <taxon>Bacillariaceae</taxon>
        <taxon>Pseudo-nitzschia</taxon>
    </lineage>
</organism>
<protein>
    <recommendedName>
        <fullName evidence="1">Mitochondrial import inner membrane translocase subunit TIM50</fullName>
    </recommendedName>
</protein>
<keyword evidence="1" id="KW-0496">Mitochondrion</keyword>
<comment type="similarity">
    <text evidence="1">Belongs to the TIM50 family.</text>
</comment>